<dbReference type="AlphaFoldDB" id="A0A2H3SMQ2"/>
<dbReference type="Proteomes" id="UP000219369">
    <property type="component" value="Unassembled WGS sequence"/>
</dbReference>
<organism evidence="1 2">
    <name type="scientific">Fusarium oxysporum</name>
    <name type="common">Fusarium vascular wilt</name>
    <dbReference type="NCBI Taxonomy" id="5507"/>
    <lineage>
        <taxon>Eukaryota</taxon>
        <taxon>Fungi</taxon>
        <taxon>Dikarya</taxon>
        <taxon>Ascomycota</taxon>
        <taxon>Pezizomycotina</taxon>
        <taxon>Sordariomycetes</taxon>
        <taxon>Hypocreomycetidae</taxon>
        <taxon>Hypocreales</taxon>
        <taxon>Nectriaceae</taxon>
        <taxon>Fusarium</taxon>
        <taxon>Fusarium oxysporum species complex</taxon>
    </lineage>
</organism>
<sequence>MCAGPGTLSPTASKPPEIYTTKEQSMYLHSTLVREHLAFSSGYDFVGFQKLIECSIRRAVDTCYCFFNGTVLWAKQELILIYMTSVPKGESNINS</sequence>
<proteinExistence type="predicted"/>
<gene>
    <name evidence="1" type="ORF">FRV6_01970</name>
</gene>
<evidence type="ECO:0000313" key="1">
    <source>
        <dbReference type="EMBL" id="SCO77758.1"/>
    </source>
</evidence>
<dbReference type="EMBL" id="FMJY01000001">
    <property type="protein sequence ID" value="SCO77758.1"/>
    <property type="molecule type" value="Genomic_DNA"/>
</dbReference>
<evidence type="ECO:0000313" key="2">
    <source>
        <dbReference type="Proteomes" id="UP000219369"/>
    </source>
</evidence>
<reference evidence="2" key="1">
    <citation type="submission" date="2016-09" db="EMBL/GenBank/DDBJ databases">
        <authorList>
            <person name="Guldener U."/>
        </authorList>
    </citation>
    <scope>NUCLEOTIDE SEQUENCE [LARGE SCALE GENOMIC DNA]</scope>
    <source>
        <strain evidence="2">V64-1</strain>
    </source>
</reference>
<protein>
    <submittedName>
        <fullName evidence="1">Uncharacterized protein</fullName>
    </submittedName>
</protein>
<name>A0A2H3SMQ2_FUSOX</name>
<accession>A0A2H3SMQ2</accession>